<feature type="binding site" evidence="7">
    <location>
        <position position="286"/>
    </location>
    <ligand>
        <name>NAD(+)</name>
        <dbReference type="ChEBI" id="CHEBI:57540"/>
    </ligand>
</feature>
<feature type="binding site" evidence="6">
    <location>
        <begin position="286"/>
        <end position="287"/>
    </location>
    <ligand>
        <name>substrate</name>
    </ligand>
</feature>
<dbReference type="GO" id="GO:0005975">
    <property type="term" value="P:carbohydrate metabolic process"/>
    <property type="evidence" value="ECO:0007669"/>
    <property type="project" value="InterPro"/>
</dbReference>
<dbReference type="EMBL" id="BNJQ01000005">
    <property type="protein sequence ID" value="GHP03349.1"/>
    <property type="molecule type" value="Genomic_DNA"/>
</dbReference>
<feature type="domain" description="Glycerol-3-phosphate dehydrogenase NAD-dependent C-terminal" evidence="11">
    <location>
        <begin position="211"/>
        <end position="350"/>
    </location>
</feature>
<dbReference type="PRINTS" id="PR00077">
    <property type="entry name" value="GPDHDRGNASE"/>
</dbReference>
<dbReference type="GO" id="GO:0005829">
    <property type="term" value="C:cytosol"/>
    <property type="evidence" value="ECO:0007669"/>
    <property type="project" value="TreeGrafter"/>
</dbReference>
<dbReference type="Pfam" id="PF07479">
    <property type="entry name" value="NAD_Gly3P_dh_C"/>
    <property type="match status" value="1"/>
</dbReference>
<sequence>MSPSPSTPPSSSPSSSPTVVCVFGSGSFGTALACVIARSSASLRSAHNATSIQPSMEVRILTRRPDVAASINLHHRNPTHMSSFPLPSSVKAFTDPAECLKNVNFIVHVIPVQSSRAFLQDLAPLIPADVPIISASKGICGETLCMMDEIIPQALGRPDQPTAFVSGPTFARELMQDFPSGCVLASVSDDVGKKCSALFRSARMRVYQHDDVIGVEVGGALKNVYALAAGIADGMGWGLNTTALLVTLGCREMGQVASAMGADAATLSGLSGIGDMMLTCFGSESRNRTVGRLLGEGNSLADVLDARVGTLAGVAEGVATAPAALRLGKSKGVSTPIVAAVCAILEGESAHEVLHKLLAYPVHANGDLVVTS</sequence>
<comment type="catalytic activity">
    <reaction evidence="4 9">
        <text>sn-glycerol 3-phosphate + NAD(+) = dihydroxyacetone phosphate + NADH + H(+)</text>
        <dbReference type="Rhea" id="RHEA:11092"/>
        <dbReference type="ChEBI" id="CHEBI:15378"/>
        <dbReference type="ChEBI" id="CHEBI:57540"/>
        <dbReference type="ChEBI" id="CHEBI:57597"/>
        <dbReference type="ChEBI" id="CHEBI:57642"/>
        <dbReference type="ChEBI" id="CHEBI:57945"/>
        <dbReference type="EC" id="1.1.1.8"/>
    </reaction>
</comment>
<comment type="similarity">
    <text evidence="1 8">Belongs to the NAD-dependent glycerol-3-phosphate dehydrogenase family.</text>
</comment>
<evidence type="ECO:0000256" key="7">
    <source>
        <dbReference type="PIRSR" id="PIRSR000114-3"/>
    </source>
</evidence>
<dbReference type="EC" id="1.1.1.8" evidence="9"/>
<feature type="binding site" evidence="7">
    <location>
        <position position="171"/>
    </location>
    <ligand>
        <name>NAD(+)</name>
        <dbReference type="ChEBI" id="CHEBI:57540"/>
    </ligand>
</feature>
<evidence type="ECO:0000256" key="4">
    <source>
        <dbReference type="ARBA" id="ARBA00048683"/>
    </source>
</evidence>
<evidence type="ECO:0000313" key="13">
    <source>
        <dbReference type="Proteomes" id="UP000660262"/>
    </source>
</evidence>
<evidence type="ECO:0000256" key="9">
    <source>
        <dbReference type="RuleBase" id="RU361243"/>
    </source>
</evidence>
<organism evidence="12 13">
    <name type="scientific">Pycnococcus provasolii</name>
    <dbReference type="NCBI Taxonomy" id="41880"/>
    <lineage>
        <taxon>Eukaryota</taxon>
        <taxon>Viridiplantae</taxon>
        <taxon>Chlorophyta</taxon>
        <taxon>Pseudoscourfieldiophyceae</taxon>
        <taxon>Pseudoscourfieldiales</taxon>
        <taxon>Pycnococcaceae</taxon>
        <taxon>Pycnococcus</taxon>
    </lineage>
</organism>
<evidence type="ECO:0000256" key="8">
    <source>
        <dbReference type="RuleBase" id="RU000437"/>
    </source>
</evidence>
<dbReference type="InterPro" id="IPR036291">
    <property type="entry name" value="NAD(P)-bd_dom_sf"/>
</dbReference>
<dbReference type="NCBIfam" id="NF000942">
    <property type="entry name" value="PRK00094.1-4"/>
    <property type="match status" value="1"/>
</dbReference>
<accession>A0A830HDC3</accession>
<dbReference type="InterPro" id="IPR008927">
    <property type="entry name" value="6-PGluconate_DH-like_C_sf"/>
</dbReference>
<comment type="caution">
    <text evidence="12">The sequence shown here is derived from an EMBL/GenBank/DDBJ whole genome shotgun (WGS) entry which is preliminary data.</text>
</comment>
<dbReference type="OrthoDB" id="10263760at2759"/>
<name>A0A830HDC3_9CHLO</name>
<evidence type="ECO:0000256" key="5">
    <source>
        <dbReference type="PIRSR" id="PIRSR000114-1"/>
    </source>
</evidence>
<dbReference type="PIRSF" id="PIRSF000114">
    <property type="entry name" value="Glycerol-3-P_dh"/>
    <property type="match status" value="1"/>
</dbReference>
<gene>
    <name evidence="12" type="ORF">PPROV_000210400</name>
</gene>
<dbReference type="FunFam" id="3.40.50.720:FF:000019">
    <property type="entry name" value="Glycerol-3-phosphate dehydrogenase [NAD(P)+]"/>
    <property type="match status" value="1"/>
</dbReference>
<dbReference type="AlphaFoldDB" id="A0A830HDC3"/>
<evidence type="ECO:0000313" key="12">
    <source>
        <dbReference type="EMBL" id="GHP03349.1"/>
    </source>
</evidence>
<evidence type="ECO:0000256" key="1">
    <source>
        <dbReference type="ARBA" id="ARBA00011009"/>
    </source>
</evidence>
<evidence type="ECO:0000256" key="3">
    <source>
        <dbReference type="ARBA" id="ARBA00023027"/>
    </source>
</evidence>
<dbReference type="PROSITE" id="PS00957">
    <property type="entry name" value="NAD_G3PDH"/>
    <property type="match status" value="1"/>
</dbReference>
<dbReference type="PANTHER" id="PTHR11728">
    <property type="entry name" value="GLYCEROL-3-PHOSPHATE DEHYDROGENASE"/>
    <property type="match status" value="1"/>
</dbReference>
<evidence type="ECO:0000256" key="2">
    <source>
        <dbReference type="ARBA" id="ARBA00023002"/>
    </source>
</evidence>
<dbReference type="Gene3D" id="1.10.1040.10">
    <property type="entry name" value="N-(1-d-carboxylethyl)-l-norvaline Dehydrogenase, domain 2"/>
    <property type="match status" value="1"/>
</dbReference>
<dbReference type="NCBIfam" id="NF000940">
    <property type="entry name" value="PRK00094.1-2"/>
    <property type="match status" value="1"/>
</dbReference>
<keyword evidence="13" id="KW-1185">Reference proteome</keyword>
<dbReference type="GO" id="GO:0046168">
    <property type="term" value="P:glycerol-3-phosphate catabolic process"/>
    <property type="evidence" value="ECO:0007669"/>
    <property type="project" value="UniProtKB-UniRule"/>
</dbReference>
<feature type="binding site" evidence="6">
    <location>
        <position position="137"/>
    </location>
    <ligand>
        <name>substrate</name>
    </ligand>
</feature>
<protein>
    <recommendedName>
        <fullName evidence="9">Glycerol-3-phosphate dehydrogenase [NAD(+)]</fullName>
        <ecNumber evidence="9">1.1.1.8</ecNumber>
    </recommendedName>
</protein>
<dbReference type="InterPro" id="IPR006168">
    <property type="entry name" value="G3P_DH_NAD-dep"/>
</dbReference>
<dbReference type="PANTHER" id="PTHR11728:SF1">
    <property type="entry name" value="GLYCEROL-3-PHOSPHATE DEHYDROGENASE [NAD(+)] 2, CHLOROPLASTIC"/>
    <property type="match status" value="1"/>
</dbReference>
<feature type="active site" description="Proton acceptor" evidence="5">
    <location>
        <position position="222"/>
    </location>
</feature>
<dbReference type="SUPFAM" id="SSF48179">
    <property type="entry name" value="6-phosphogluconate dehydrogenase C-terminal domain-like"/>
    <property type="match status" value="1"/>
</dbReference>
<reference evidence="12" key="1">
    <citation type="submission" date="2020-10" db="EMBL/GenBank/DDBJ databases">
        <title>Unveiling of a novel bifunctional photoreceptor, Dualchrome1, isolated from a cosmopolitan green alga.</title>
        <authorList>
            <person name="Suzuki S."/>
            <person name="Kawachi M."/>
        </authorList>
    </citation>
    <scope>NUCLEOTIDE SEQUENCE</scope>
    <source>
        <strain evidence="12">NIES 2893</strain>
    </source>
</reference>
<dbReference type="GO" id="GO:0141152">
    <property type="term" value="F:glycerol-3-phosphate dehydrogenase (NAD+) activity"/>
    <property type="evidence" value="ECO:0007669"/>
    <property type="project" value="UniProtKB-UniRule"/>
</dbReference>
<dbReference type="SUPFAM" id="SSF51735">
    <property type="entry name" value="NAD(P)-binding Rossmann-fold domains"/>
    <property type="match status" value="1"/>
</dbReference>
<keyword evidence="2 8" id="KW-0560">Oxidoreductase</keyword>
<evidence type="ECO:0000256" key="6">
    <source>
        <dbReference type="PIRSR" id="PIRSR000114-2"/>
    </source>
</evidence>
<feature type="domain" description="Glycerol-3-phosphate dehydrogenase NAD-dependent N-terminal" evidence="10">
    <location>
        <begin position="20"/>
        <end position="187"/>
    </location>
</feature>
<dbReference type="GO" id="GO:0051287">
    <property type="term" value="F:NAD binding"/>
    <property type="evidence" value="ECO:0007669"/>
    <property type="project" value="UniProtKB-UniRule"/>
</dbReference>
<feature type="binding site" evidence="7">
    <location>
        <begin position="24"/>
        <end position="29"/>
    </location>
    <ligand>
        <name>NAD(+)</name>
        <dbReference type="ChEBI" id="CHEBI:57540"/>
    </ligand>
</feature>
<dbReference type="InterPro" id="IPR006109">
    <property type="entry name" value="G3P_DH_NAD-dep_C"/>
</dbReference>
<proteinExistence type="inferred from homology"/>
<dbReference type="InterPro" id="IPR013328">
    <property type="entry name" value="6PGD_dom2"/>
</dbReference>
<dbReference type="InterPro" id="IPR011128">
    <property type="entry name" value="G3P_DH_NAD-dep_N"/>
</dbReference>
<dbReference type="HAMAP" id="MF_00394">
    <property type="entry name" value="NAD_Glyc3P_dehydrog"/>
    <property type="match status" value="1"/>
</dbReference>
<evidence type="ECO:0000259" key="11">
    <source>
        <dbReference type="Pfam" id="PF07479"/>
    </source>
</evidence>
<dbReference type="Proteomes" id="UP000660262">
    <property type="component" value="Unassembled WGS sequence"/>
</dbReference>
<dbReference type="Gene3D" id="3.40.50.720">
    <property type="entry name" value="NAD(P)-binding Rossmann-like Domain"/>
    <property type="match status" value="1"/>
</dbReference>
<evidence type="ECO:0000259" key="10">
    <source>
        <dbReference type="Pfam" id="PF01210"/>
    </source>
</evidence>
<dbReference type="Pfam" id="PF01210">
    <property type="entry name" value="NAD_Gly3P_dh_N"/>
    <property type="match status" value="1"/>
</dbReference>
<keyword evidence="3 7" id="KW-0520">NAD</keyword>